<feature type="region of interest" description="Disordered" evidence="1">
    <location>
        <begin position="739"/>
        <end position="768"/>
    </location>
</feature>
<keyword evidence="3" id="KW-1185">Reference proteome</keyword>
<protein>
    <submittedName>
        <fullName evidence="2">Uncharacterized protein</fullName>
    </submittedName>
</protein>
<evidence type="ECO:0000313" key="2">
    <source>
        <dbReference type="EMBL" id="KAF2646544.1"/>
    </source>
</evidence>
<feature type="compositionally biased region" description="Low complexity" evidence="1">
    <location>
        <begin position="605"/>
        <end position="621"/>
    </location>
</feature>
<gene>
    <name evidence="2" type="ORF">P280DRAFT_544889</name>
</gene>
<proteinExistence type="predicted"/>
<dbReference type="OrthoDB" id="3798150at2759"/>
<feature type="region of interest" description="Disordered" evidence="1">
    <location>
        <begin position="591"/>
        <end position="654"/>
    </location>
</feature>
<feature type="region of interest" description="Disordered" evidence="1">
    <location>
        <begin position="515"/>
        <end position="546"/>
    </location>
</feature>
<feature type="compositionally biased region" description="Low complexity" evidence="1">
    <location>
        <begin position="464"/>
        <end position="487"/>
    </location>
</feature>
<dbReference type="Proteomes" id="UP000799753">
    <property type="component" value="Unassembled WGS sequence"/>
</dbReference>
<evidence type="ECO:0000256" key="1">
    <source>
        <dbReference type="SAM" id="MobiDB-lite"/>
    </source>
</evidence>
<dbReference type="AlphaFoldDB" id="A0A6A6SK22"/>
<name>A0A6A6SK22_9PLEO</name>
<feature type="compositionally biased region" description="Polar residues" evidence="1">
    <location>
        <begin position="452"/>
        <end position="463"/>
    </location>
</feature>
<feature type="region of interest" description="Disordered" evidence="1">
    <location>
        <begin position="293"/>
        <end position="325"/>
    </location>
</feature>
<feature type="region of interest" description="Disordered" evidence="1">
    <location>
        <begin position="212"/>
        <end position="236"/>
    </location>
</feature>
<sequence length="790" mass="87038">MIPGAGLYLPYSAHRIPDAQPKPQSSVQKFFHRISSTQSQDMERKSINSSRASSEDVARTFTSLPTIFDLADYASTHSSVSSESEVFISLIQRVQQDVTEASRLYTSKAVTDFLESWPDTKTRIDTTITDIQRALNDIGMYVKAVRVSGDDGSPVSLRRKFEWVLSHHKKIIDKEYHLTVCHNSLMMSVQAMQTAEINSAFSGQDPAMVHEVPNRPWTDPNRKSVLRSPYSRQRARTSMNNLSLPSITVSEVGGSKVEVPAINSGPMELPGSTPDDLPDPETWDLYAPIRARSLSVGDPPTSPTSPYHRQEFSSRMQPVDTHTQKNFNKVRPLPTASVLMRPNISPAGRPRVYSDKIQQFEMKSSASFDQYRPMPTVNEKPLERYDTTASVRISDASTVPVTAKRVRPREINVRKMPPRVQSLPKELPYVSSSGSLMDELAQWVVSPGARTSVRSPDTNKSLFTATPTTSGGSSPISPEKATSTTNSAPPPSSPNVNTPTILQDTAMLIASPISALPEPVRPSPTTYSLFPSQPNTPGFPSRTPSPLPRDLPHVEIPAAPPVLRTKTTNIVRKETPLDVLDLTLPSRYSKQRRASPVRLESMLVSSETSTPTSALTPLPRLSLPPLPPSRSGAERSRSTSPIPGPHSRRRRATRNIRRLTSDLKEEFQADPVTQQRHAKETIGIAASTSEPAHTAPEILLKEDNVPEPTTLGENHQSEVSTGAIEGKAVGLRPRVALSPSKISRKPLPMTPFPGSENHDVKPNDKDPVPVTAYAKRRAAHMRRMRAFTNE</sequence>
<evidence type="ECO:0000313" key="3">
    <source>
        <dbReference type="Proteomes" id="UP000799753"/>
    </source>
</evidence>
<dbReference type="EMBL" id="MU006776">
    <property type="protein sequence ID" value="KAF2646544.1"/>
    <property type="molecule type" value="Genomic_DNA"/>
</dbReference>
<reference evidence="2" key="1">
    <citation type="journal article" date="2020" name="Stud. Mycol.">
        <title>101 Dothideomycetes genomes: a test case for predicting lifestyles and emergence of pathogens.</title>
        <authorList>
            <person name="Haridas S."/>
            <person name="Albert R."/>
            <person name="Binder M."/>
            <person name="Bloem J."/>
            <person name="Labutti K."/>
            <person name="Salamov A."/>
            <person name="Andreopoulos B."/>
            <person name="Baker S."/>
            <person name="Barry K."/>
            <person name="Bills G."/>
            <person name="Bluhm B."/>
            <person name="Cannon C."/>
            <person name="Castanera R."/>
            <person name="Culley D."/>
            <person name="Daum C."/>
            <person name="Ezra D."/>
            <person name="Gonzalez J."/>
            <person name="Henrissat B."/>
            <person name="Kuo A."/>
            <person name="Liang C."/>
            <person name="Lipzen A."/>
            <person name="Lutzoni F."/>
            <person name="Magnuson J."/>
            <person name="Mondo S."/>
            <person name="Nolan M."/>
            <person name="Ohm R."/>
            <person name="Pangilinan J."/>
            <person name="Park H.-J."/>
            <person name="Ramirez L."/>
            <person name="Alfaro M."/>
            <person name="Sun H."/>
            <person name="Tritt A."/>
            <person name="Yoshinaga Y."/>
            <person name="Zwiers L.-H."/>
            <person name="Turgeon B."/>
            <person name="Goodwin S."/>
            <person name="Spatafora J."/>
            <person name="Crous P."/>
            <person name="Grigoriev I."/>
        </authorList>
    </citation>
    <scope>NUCLEOTIDE SEQUENCE</scope>
    <source>
        <strain evidence="2">CBS 473.64</strain>
    </source>
</reference>
<feature type="compositionally biased region" description="Polar residues" evidence="1">
    <location>
        <begin position="313"/>
        <end position="325"/>
    </location>
</feature>
<feature type="region of interest" description="Disordered" evidence="1">
    <location>
        <begin position="450"/>
        <end position="499"/>
    </location>
</feature>
<feature type="compositionally biased region" description="Polar residues" evidence="1">
    <location>
        <begin position="523"/>
        <end position="542"/>
    </location>
</feature>
<organism evidence="2 3">
    <name type="scientific">Massarina eburnea CBS 473.64</name>
    <dbReference type="NCBI Taxonomy" id="1395130"/>
    <lineage>
        <taxon>Eukaryota</taxon>
        <taxon>Fungi</taxon>
        <taxon>Dikarya</taxon>
        <taxon>Ascomycota</taxon>
        <taxon>Pezizomycotina</taxon>
        <taxon>Dothideomycetes</taxon>
        <taxon>Pleosporomycetidae</taxon>
        <taxon>Pleosporales</taxon>
        <taxon>Massarineae</taxon>
        <taxon>Massarinaceae</taxon>
        <taxon>Massarina</taxon>
    </lineage>
</organism>
<feature type="compositionally biased region" description="Basic and acidic residues" evidence="1">
    <location>
        <begin position="756"/>
        <end position="767"/>
    </location>
</feature>
<accession>A0A6A6SK22</accession>